<sequence length="121" mass="13290">MSTWFLILLATIFGIVSQTMLKYGMNNLGPVTLNGNQIPAIVWKIATSPLVIGGLMIYGSGTFFWLVTLSRIDLSMAYPFASLSHAILFLIGWLVLREKVNPMRASGVFLVCLGMLMVAFS</sequence>
<name>A0A2A6RNY6_9CHLR</name>
<evidence type="ECO:0000313" key="8">
    <source>
        <dbReference type="Proteomes" id="UP000220527"/>
    </source>
</evidence>
<keyword evidence="5 6" id="KW-0472">Membrane</keyword>
<dbReference type="InterPro" id="IPR037185">
    <property type="entry name" value="EmrE-like"/>
</dbReference>
<gene>
    <name evidence="7" type="ORF">CJ255_02290</name>
</gene>
<dbReference type="PANTHER" id="PTHR30561:SF9">
    <property type="entry name" value="4-AMINO-4-DEOXY-L-ARABINOSE-PHOSPHOUNDECAPRENOL FLIPPASE SUBUNIT ARNF-RELATED"/>
    <property type="match status" value="1"/>
</dbReference>
<evidence type="ECO:0000256" key="4">
    <source>
        <dbReference type="ARBA" id="ARBA00022989"/>
    </source>
</evidence>
<organism evidence="7 8">
    <name type="scientific">Candidatus Viridilinea mediisalina</name>
    <dbReference type="NCBI Taxonomy" id="2024553"/>
    <lineage>
        <taxon>Bacteria</taxon>
        <taxon>Bacillati</taxon>
        <taxon>Chloroflexota</taxon>
        <taxon>Chloroflexia</taxon>
        <taxon>Chloroflexales</taxon>
        <taxon>Chloroflexineae</taxon>
        <taxon>Oscillochloridaceae</taxon>
        <taxon>Candidatus Viridilinea</taxon>
    </lineage>
</organism>
<keyword evidence="3 6" id="KW-0812">Transmembrane</keyword>
<dbReference type="PANTHER" id="PTHR30561">
    <property type="entry name" value="SMR FAMILY PROTON-DEPENDENT DRUG EFFLUX TRANSPORTER SUGE"/>
    <property type="match status" value="1"/>
</dbReference>
<keyword evidence="2" id="KW-1003">Cell membrane</keyword>
<evidence type="ECO:0000256" key="5">
    <source>
        <dbReference type="ARBA" id="ARBA00023136"/>
    </source>
</evidence>
<dbReference type="Proteomes" id="UP000220527">
    <property type="component" value="Unassembled WGS sequence"/>
</dbReference>
<dbReference type="InterPro" id="IPR000390">
    <property type="entry name" value="Small_drug/metabolite_transptr"/>
</dbReference>
<feature type="transmembrane region" description="Helical" evidence="6">
    <location>
        <begin position="78"/>
        <end position="96"/>
    </location>
</feature>
<reference evidence="8" key="1">
    <citation type="submission" date="2017-08" db="EMBL/GenBank/DDBJ databases">
        <authorList>
            <person name="Grouzdev D.S."/>
            <person name="Gaisin V.A."/>
            <person name="Rysina M.S."/>
            <person name="Gorlenko V.M."/>
        </authorList>
    </citation>
    <scope>NUCLEOTIDE SEQUENCE [LARGE SCALE GENOMIC DNA]</scope>
    <source>
        <strain evidence="8">Kir15-3F</strain>
    </source>
</reference>
<feature type="transmembrane region" description="Helical" evidence="6">
    <location>
        <begin position="102"/>
        <end position="120"/>
    </location>
</feature>
<proteinExistence type="predicted"/>
<evidence type="ECO:0000256" key="2">
    <source>
        <dbReference type="ARBA" id="ARBA00022475"/>
    </source>
</evidence>
<dbReference type="Gene3D" id="1.10.3730.20">
    <property type="match status" value="1"/>
</dbReference>
<dbReference type="AlphaFoldDB" id="A0A2A6RNY6"/>
<evidence type="ECO:0000256" key="3">
    <source>
        <dbReference type="ARBA" id="ARBA00022692"/>
    </source>
</evidence>
<accession>A0A2A6RNY6</accession>
<dbReference type="OrthoDB" id="9156836at2"/>
<keyword evidence="4 6" id="KW-1133">Transmembrane helix</keyword>
<evidence type="ECO:0000256" key="1">
    <source>
        <dbReference type="ARBA" id="ARBA00004651"/>
    </source>
</evidence>
<comment type="subcellular location">
    <subcellularLocation>
        <location evidence="1">Cell membrane</location>
        <topology evidence="1">Multi-pass membrane protein</topology>
    </subcellularLocation>
</comment>
<keyword evidence="8" id="KW-1185">Reference proteome</keyword>
<comment type="caution">
    <text evidence="7">The sequence shown here is derived from an EMBL/GenBank/DDBJ whole genome shotgun (WGS) entry which is preliminary data.</text>
</comment>
<dbReference type="GO" id="GO:0022857">
    <property type="term" value="F:transmembrane transporter activity"/>
    <property type="evidence" value="ECO:0007669"/>
    <property type="project" value="InterPro"/>
</dbReference>
<dbReference type="GO" id="GO:0005886">
    <property type="term" value="C:plasma membrane"/>
    <property type="evidence" value="ECO:0007669"/>
    <property type="project" value="UniProtKB-SubCell"/>
</dbReference>
<dbReference type="EMBL" id="NQWI01000006">
    <property type="protein sequence ID" value="PDW04626.1"/>
    <property type="molecule type" value="Genomic_DNA"/>
</dbReference>
<evidence type="ECO:0000313" key="7">
    <source>
        <dbReference type="EMBL" id="PDW04626.1"/>
    </source>
</evidence>
<dbReference type="SUPFAM" id="SSF103481">
    <property type="entry name" value="Multidrug resistance efflux transporter EmrE"/>
    <property type="match status" value="1"/>
</dbReference>
<evidence type="ECO:0000256" key="6">
    <source>
        <dbReference type="SAM" id="Phobius"/>
    </source>
</evidence>
<protein>
    <submittedName>
        <fullName evidence="7">Multidrug resistance protein</fullName>
    </submittedName>
</protein>
<dbReference type="RefSeq" id="WP_097642483.1">
    <property type="nucleotide sequence ID" value="NZ_NQWI01000006.1"/>
</dbReference>
<feature type="transmembrane region" description="Helical" evidence="6">
    <location>
        <begin position="41"/>
        <end position="66"/>
    </location>
</feature>